<dbReference type="Pfam" id="PF00005">
    <property type="entry name" value="ABC_tran"/>
    <property type="match status" value="1"/>
</dbReference>
<name>F4B4H8_ACIHW</name>
<dbReference type="KEGG" id="aho:Ahos_0175"/>
<dbReference type="GO" id="GO:0016887">
    <property type="term" value="F:ATP hydrolysis activity"/>
    <property type="evidence" value="ECO:0007669"/>
    <property type="project" value="InterPro"/>
</dbReference>
<dbReference type="SUPFAM" id="SSF52540">
    <property type="entry name" value="P-loop containing nucleoside triphosphate hydrolases"/>
    <property type="match status" value="1"/>
</dbReference>
<dbReference type="InterPro" id="IPR013563">
    <property type="entry name" value="Oligopep_ABC_C"/>
</dbReference>
<keyword evidence="2" id="KW-0547">Nucleotide-binding</keyword>
<dbReference type="GO" id="GO:0015833">
    <property type="term" value="P:peptide transport"/>
    <property type="evidence" value="ECO:0007669"/>
    <property type="project" value="InterPro"/>
</dbReference>
<dbReference type="Proteomes" id="UP000008458">
    <property type="component" value="Chromosome"/>
</dbReference>
<keyword evidence="6" id="KW-1185">Reference proteome</keyword>
<evidence type="ECO:0000313" key="5">
    <source>
        <dbReference type="EMBL" id="AEE93067.1"/>
    </source>
</evidence>
<reference key="2">
    <citation type="journal article" date="2011" name="Extremophiles">
        <title>Genomic analyses of Acidianus hospitalis W1 a host for studying crenarchaeal virus and plasmid life cycles.</title>
        <authorList>
            <person name="You X.Y."/>
            <person name="Liu C."/>
            <person name="Wang S.Y."/>
            <person name="Jiang C.Y."/>
            <person name="Shah S.A."/>
            <person name="Prangishvili D."/>
            <person name="Liu S.J."/>
            <person name="Garrett R.A."/>
        </authorList>
    </citation>
    <scope>NUCLEOTIDE SEQUENCE</scope>
    <source>
        <strain>W1</strain>
    </source>
</reference>
<evidence type="ECO:0000256" key="2">
    <source>
        <dbReference type="ARBA" id="ARBA00022741"/>
    </source>
</evidence>
<dbReference type="InterPro" id="IPR017871">
    <property type="entry name" value="ABC_transporter-like_CS"/>
</dbReference>
<dbReference type="PANTHER" id="PTHR43230">
    <property type="entry name" value="ABC-TYPE DIPEPTIDE/OLIGOPEPTIDE TRANSPORT SYSTEM, ATPASE COMPONENT"/>
    <property type="match status" value="1"/>
</dbReference>
<accession>F4B4H8</accession>
<dbReference type="eggNOG" id="arCOG00184">
    <property type="taxonomic scope" value="Archaea"/>
</dbReference>
<dbReference type="PROSITE" id="PS50893">
    <property type="entry name" value="ABC_TRANSPORTER_2"/>
    <property type="match status" value="1"/>
</dbReference>
<evidence type="ECO:0000313" key="6">
    <source>
        <dbReference type="Proteomes" id="UP000008458"/>
    </source>
</evidence>
<evidence type="ECO:0000256" key="3">
    <source>
        <dbReference type="ARBA" id="ARBA00022840"/>
    </source>
</evidence>
<dbReference type="Pfam" id="PF08352">
    <property type="entry name" value="oligo_HPY"/>
    <property type="match status" value="1"/>
</dbReference>
<dbReference type="SMART" id="SM00382">
    <property type="entry name" value="AAA"/>
    <property type="match status" value="1"/>
</dbReference>
<dbReference type="PANTHER" id="PTHR43230:SF3">
    <property type="entry name" value="ABC-TYPE DIPEPTIDE_OLIGOPEPTIDE TRANSPORT SYSTEM, ATPASE COMPONENT"/>
    <property type="match status" value="1"/>
</dbReference>
<dbReference type="GO" id="GO:0005524">
    <property type="term" value="F:ATP binding"/>
    <property type="evidence" value="ECO:0007669"/>
    <property type="project" value="UniProtKB-KW"/>
</dbReference>
<gene>
    <name evidence="5" type="ordered locus">Ahos_0175</name>
</gene>
<dbReference type="RefSeq" id="WP_013774984.1">
    <property type="nucleotide sequence ID" value="NC_015518.1"/>
</dbReference>
<dbReference type="InterPro" id="IPR003593">
    <property type="entry name" value="AAA+_ATPase"/>
</dbReference>
<dbReference type="NCBIfam" id="TIGR01727">
    <property type="entry name" value="oligo_HPY"/>
    <property type="match status" value="1"/>
</dbReference>
<dbReference type="GeneID" id="10599615"/>
<dbReference type="InterPro" id="IPR027417">
    <property type="entry name" value="P-loop_NTPase"/>
</dbReference>
<dbReference type="STRING" id="933801.Ahos_0175"/>
<keyword evidence="1" id="KW-0813">Transport</keyword>
<keyword evidence="3" id="KW-0067">ATP-binding</keyword>
<dbReference type="CDD" id="cd03257">
    <property type="entry name" value="ABC_NikE_OppD_transporters"/>
    <property type="match status" value="1"/>
</dbReference>
<sequence>MLEAKEVTVLFSARGIVIPAVDEASITAEKGKIIGLVGESGSGKTTLLRVLLGLQKVDKGEVLFNGENIFKLKSRKLKEFRRLNQIIFQDPFDSMDPRFRVYDIIAEGLRYHKIAKDKNEEKEIIYNTLEEVGLHPADKFALKYPSQLSGGQLQRVAIARALALNPEIIAADEPVSMLDVSIRASILNIFINLKQEKNVGFVIVSHDISTLSYISDEIYVMYMGRIVEKGNVDEIIEKPMHPYTQALIASVPVADPKYKIEKIPIKGEISYDHFKYGCRLYPRCPFAMDICAKETPPLIEVSPGHYVACHLIKR</sequence>
<reference evidence="5 6" key="1">
    <citation type="journal article" date="2011" name="Extremophiles">
        <title>Genomic analysis of Acidianus hospitalis W1 a host for studying crenarchaeal virus and plasmid life cycles.</title>
        <authorList>
            <person name="You X.Y."/>
            <person name="Liu C."/>
            <person name="Wang S.Y."/>
            <person name="Jiang C.Y."/>
            <person name="Shah S.A."/>
            <person name="Prangishvili D."/>
            <person name="She Q."/>
            <person name="Liu S.J."/>
            <person name="Garrett R.A."/>
        </authorList>
    </citation>
    <scope>NUCLEOTIDE SEQUENCE [LARGE SCALE GENOMIC DNA]</scope>
    <source>
        <strain evidence="5 6">W1</strain>
    </source>
</reference>
<organism evidence="5 6">
    <name type="scientific">Acidianus hospitalis (strain W1)</name>
    <dbReference type="NCBI Taxonomy" id="933801"/>
    <lineage>
        <taxon>Archaea</taxon>
        <taxon>Thermoproteota</taxon>
        <taxon>Thermoprotei</taxon>
        <taxon>Sulfolobales</taxon>
        <taxon>Sulfolobaceae</taxon>
        <taxon>Acidianus</taxon>
    </lineage>
</organism>
<protein>
    <submittedName>
        <fullName evidence="5">Oligopeptide/dipeptide ABC transporter</fullName>
    </submittedName>
</protein>
<evidence type="ECO:0000256" key="1">
    <source>
        <dbReference type="ARBA" id="ARBA00022448"/>
    </source>
</evidence>
<evidence type="ECO:0000259" key="4">
    <source>
        <dbReference type="PROSITE" id="PS50893"/>
    </source>
</evidence>
<dbReference type="InterPro" id="IPR003439">
    <property type="entry name" value="ABC_transporter-like_ATP-bd"/>
</dbReference>
<dbReference type="OrthoDB" id="18209at2157"/>
<dbReference type="AlphaFoldDB" id="F4B4H8"/>
<dbReference type="EMBL" id="CP002535">
    <property type="protein sequence ID" value="AEE93067.1"/>
    <property type="molecule type" value="Genomic_DNA"/>
</dbReference>
<dbReference type="PROSITE" id="PS00211">
    <property type="entry name" value="ABC_TRANSPORTER_1"/>
    <property type="match status" value="1"/>
</dbReference>
<dbReference type="HOGENOM" id="CLU_000604_1_23_2"/>
<dbReference type="Gene3D" id="3.40.50.300">
    <property type="entry name" value="P-loop containing nucleotide triphosphate hydrolases"/>
    <property type="match status" value="1"/>
</dbReference>
<feature type="domain" description="ABC transporter" evidence="4">
    <location>
        <begin position="2"/>
        <end position="248"/>
    </location>
</feature>
<proteinExistence type="predicted"/>